<dbReference type="RefSeq" id="WP_226540668.1">
    <property type="nucleotide sequence ID" value="NZ_CP129014.1"/>
</dbReference>
<dbReference type="InterPro" id="IPR002711">
    <property type="entry name" value="HNH"/>
</dbReference>
<sequence>MPNQSYYDKHHRDQDAKRFYNSKAWEICRENVLKRDHYLCQHCLQDKIITPADMVHHIVHYRDDPSKGLDESNLISLCNTCHGKEHPEKGNKNTQKRSKTRVKMVKAKSNREWT</sequence>
<dbReference type="InterPro" id="IPR003615">
    <property type="entry name" value="HNH_nuc"/>
</dbReference>
<keyword evidence="7" id="KW-0614">Plasmid</keyword>
<evidence type="ECO:0000256" key="5">
    <source>
        <dbReference type="SAM" id="MobiDB-lite"/>
    </source>
</evidence>
<organism evidence="7 8">
    <name type="scientific">Bacillus carboniphilus</name>
    <dbReference type="NCBI Taxonomy" id="86663"/>
    <lineage>
        <taxon>Bacteria</taxon>
        <taxon>Bacillati</taxon>
        <taxon>Bacillota</taxon>
        <taxon>Bacilli</taxon>
        <taxon>Bacillales</taxon>
        <taxon>Bacillaceae</taxon>
        <taxon>Bacillus</taxon>
    </lineage>
</organism>
<keyword evidence="2 7" id="KW-0378">Hydrolase</keyword>
<evidence type="ECO:0000313" key="8">
    <source>
        <dbReference type="Proteomes" id="UP001197974"/>
    </source>
</evidence>
<feature type="compositionally biased region" description="Basic residues" evidence="5">
    <location>
        <begin position="94"/>
        <end position="108"/>
    </location>
</feature>
<protein>
    <recommendedName>
        <fullName evidence="4">Putative HNH nuclease YajD</fullName>
    </recommendedName>
</protein>
<accession>A0ABY9K055</accession>
<dbReference type="PANTHER" id="PTHR41286">
    <property type="entry name" value="HNH NUCLEASE YAJD-RELATED"/>
    <property type="match status" value="1"/>
</dbReference>
<dbReference type="SMART" id="SM00507">
    <property type="entry name" value="HNHc"/>
    <property type="match status" value="1"/>
</dbReference>
<dbReference type="EMBL" id="CP129014">
    <property type="protein sequence ID" value="WLR44399.1"/>
    <property type="molecule type" value="Genomic_DNA"/>
</dbReference>
<feature type="domain" description="HNH nuclease" evidence="6">
    <location>
        <begin position="27"/>
        <end position="83"/>
    </location>
</feature>
<reference evidence="7 8" key="1">
    <citation type="submission" date="2023-06" db="EMBL/GenBank/DDBJ databases">
        <title>Five Gram-positive bacteria isolated from mangrove sediments in Shenzhen, Guangdong, China.</title>
        <authorList>
            <person name="Yu S."/>
            <person name="Zheng W."/>
            <person name="Huang Y."/>
        </authorList>
    </citation>
    <scope>NUCLEOTIDE SEQUENCE [LARGE SCALE GENOMIC DNA]</scope>
    <source>
        <strain evidence="7 8">SaN35-3</strain>
        <plasmid evidence="7 8">unnamed1</plasmid>
    </source>
</reference>
<gene>
    <name evidence="7" type="ORF">LC087_19015</name>
</gene>
<evidence type="ECO:0000313" key="7">
    <source>
        <dbReference type="EMBL" id="WLR44399.1"/>
    </source>
</evidence>
<evidence type="ECO:0000256" key="4">
    <source>
        <dbReference type="ARBA" id="ARBA00040194"/>
    </source>
</evidence>
<feature type="region of interest" description="Disordered" evidence="5">
    <location>
        <begin position="83"/>
        <end position="114"/>
    </location>
</feature>
<name>A0ABY9K055_9BACI</name>
<keyword evidence="1" id="KW-0540">Nuclease</keyword>
<geneLocation type="plasmid" evidence="7 8">
    <name>unnamed1</name>
</geneLocation>
<keyword evidence="8" id="KW-1185">Reference proteome</keyword>
<comment type="similarity">
    <text evidence="3">Belongs to the HNH nuclease family.</text>
</comment>
<evidence type="ECO:0000256" key="2">
    <source>
        <dbReference type="ARBA" id="ARBA00022801"/>
    </source>
</evidence>
<dbReference type="PANTHER" id="PTHR41286:SF1">
    <property type="entry name" value="HNH NUCLEASE YAJD-RELATED"/>
    <property type="match status" value="1"/>
</dbReference>
<dbReference type="GO" id="GO:0004519">
    <property type="term" value="F:endonuclease activity"/>
    <property type="evidence" value="ECO:0007669"/>
    <property type="project" value="UniProtKB-KW"/>
</dbReference>
<dbReference type="GO" id="GO:0016787">
    <property type="term" value="F:hydrolase activity"/>
    <property type="evidence" value="ECO:0007669"/>
    <property type="project" value="UniProtKB-KW"/>
</dbReference>
<dbReference type="Proteomes" id="UP001197974">
    <property type="component" value="Plasmid unnamed1"/>
</dbReference>
<evidence type="ECO:0000256" key="3">
    <source>
        <dbReference type="ARBA" id="ARBA00038412"/>
    </source>
</evidence>
<dbReference type="Gene3D" id="1.10.30.50">
    <property type="match status" value="1"/>
</dbReference>
<proteinExistence type="inferred from homology"/>
<keyword evidence="7" id="KW-0255">Endonuclease</keyword>
<evidence type="ECO:0000259" key="6">
    <source>
        <dbReference type="SMART" id="SM00507"/>
    </source>
</evidence>
<dbReference type="Pfam" id="PF01844">
    <property type="entry name" value="HNH"/>
    <property type="match status" value="1"/>
</dbReference>
<dbReference type="CDD" id="cd00085">
    <property type="entry name" value="HNHc"/>
    <property type="match status" value="1"/>
</dbReference>
<evidence type="ECO:0000256" key="1">
    <source>
        <dbReference type="ARBA" id="ARBA00022722"/>
    </source>
</evidence>